<protein>
    <submittedName>
        <fullName evidence="10">Transposase</fullName>
    </submittedName>
</protein>
<dbReference type="GO" id="GO:0006310">
    <property type="term" value="P:DNA recombination"/>
    <property type="evidence" value="ECO:0007669"/>
    <property type="project" value="UniProtKB-KW"/>
</dbReference>
<comment type="caution">
    <text evidence="10">The sequence shown here is derived from an EMBL/GenBank/DDBJ whole genome shotgun (WGS) entry which is preliminary data.</text>
</comment>
<dbReference type="EMBL" id="DVHC01000016">
    <property type="protein sequence ID" value="HIR58709.1"/>
    <property type="molecule type" value="Genomic_DNA"/>
</dbReference>
<dbReference type="InterPro" id="IPR021027">
    <property type="entry name" value="Transposase_put_HTH"/>
</dbReference>
<keyword evidence="2" id="KW-0815">Transposition</keyword>
<evidence type="ECO:0000256" key="2">
    <source>
        <dbReference type="ARBA" id="ARBA00022578"/>
    </source>
</evidence>
<comment type="similarity">
    <text evidence="1">In the C-terminal section; belongs to the transposase 35 family.</text>
</comment>
<dbReference type="GO" id="GO:0032196">
    <property type="term" value="P:transposition"/>
    <property type="evidence" value="ECO:0007669"/>
    <property type="project" value="UniProtKB-KW"/>
</dbReference>
<evidence type="ECO:0000259" key="8">
    <source>
        <dbReference type="Pfam" id="PF07282"/>
    </source>
</evidence>
<evidence type="ECO:0000256" key="4">
    <source>
        <dbReference type="ARBA" id="ARBA00022833"/>
    </source>
</evidence>
<evidence type="ECO:0000259" key="9">
    <source>
        <dbReference type="Pfam" id="PF12323"/>
    </source>
</evidence>
<feature type="domain" description="Cas12f1-like TNB" evidence="8">
    <location>
        <begin position="299"/>
        <end position="367"/>
    </location>
</feature>
<name>A0A9D1DTA2_9FIRM</name>
<feature type="domain" description="Transposase putative helix-turn-helix" evidence="9">
    <location>
        <begin position="1"/>
        <end position="42"/>
    </location>
</feature>
<proteinExistence type="inferred from homology"/>
<feature type="domain" description="Probable transposase IS891/IS1136/IS1341" evidence="7">
    <location>
        <begin position="172"/>
        <end position="284"/>
    </location>
</feature>
<keyword evidence="6" id="KW-0233">DNA recombination</keyword>
<dbReference type="NCBIfam" id="NF040570">
    <property type="entry name" value="guided_TnpB"/>
    <property type="match status" value="1"/>
</dbReference>
<organism evidence="10 11">
    <name type="scientific">Candidatus Onthousia excrementipullorum</name>
    <dbReference type="NCBI Taxonomy" id="2840884"/>
    <lineage>
        <taxon>Bacteria</taxon>
        <taxon>Bacillati</taxon>
        <taxon>Bacillota</taxon>
        <taxon>Bacilli</taxon>
        <taxon>Candidatus Onthousia</taxon>
    </lineage>
</organism>
<evidence type="ECO:0000256" key="3">
    <source>
        <dbReference type="ARBA" id="ARBA00022723"/>
    </source>
</evidence>
<evidence type="ECO:0000259" key="7">
    <source>
        <dbReference type="Pfam" id="PF01385"/>
    </source>
</evidence>
<dbReference type="InterPro" id="IPR001959">
    <property type="entry name" value="Transposase"/>
</dbReference>
<dbReference type="Proteomes" id="UP000824232">
    <property type="component" value="Unassembled WGS sequence"/>
</dbReference>
<gene>
    <name evidence="10" type="ORF">IAB38_01525</name>
</gene>
<keyword evidence="4" id="KW-0862">Zinc</keyword>
<dbReference type="GO" id="GO:0003677">
    <property type="term" value="F:DNA binding"/>
    <property type="evidence" value="ECO:0007669"/>
    <property type="project" value="UniProtKB-KW"/>
</dbReference>
<evidence type="ECO:0000256" key="6">
    <source>
        <dbReference type="ARBA" id="ARBA00023172"/>
    </source>
</evidence>
<reference evidence="10" key="2">
    <citation type="journal article" date="2021" name="PeerJ">
        <title>Extensive microbial diversity within the chicken gut microbiome revealed by metagenomics and culture.</title>
        <authorList>
            <person name="Gilroy R."/>
            <person name="Ravi A."/>
            <person name="Getino M."/>
            <person name="Pursley I."/>
            <person name="Horton D.L."/>
            <person name="Alikhan N.F."/>
            <person name="Baker D."/>
            <person name="Gharbi K."/>
            <person name="Hall N."/>
            <person name="Watson M."/>
            <person name="Adriaenssens E.M."/>
            <person name="Foster-Nyarko E."/>
            <person name="Jarju S."/>
            <person name="Secka A."/>
            <person name="Antonio M."/>
            <person name="Oren A."/>
            <person name="Chaudhuri R.R."/>
            <person name="La Ragione R."/>
            <person name="Hildebrand F."/>
            <person name="Pallen M.J."/>
        </authorList>
    </citation>
    <scope>NUCLEOTIDE SEQUENCE</scope>
    <source>
        <strain evidence="10">CHK184-20233</strain>
    </source>
</reference>
<keyword evidence="5" id="KW-0238">DNA-binding</keyword>
<dbReference type="GO" id="GO:0046872">
    <property type="term" value="F:metal ion binding"/>
    <property type="evidence" value="ECO:0007669"/>
    <property type="project" value="UniProtKB-KW"/>
</dbReference>
<sequence>MEIYKAYKFRLYPTEKQKIFINKTLGCKRFVYNYYLNYLKDNTSINRFDLHKDLPKLKEKNEFLKEVDSTVLCSAVDDLSKAFNDYYDKRKGYPKFKSKFSRQSYRTSCIRGTYKEKKYSNIEVDLLTRNIKLPKLGKVEIRGYRNKDKIEGKILNATITKESTGKYYVSVVVEEDILIEKVTPNNIVGIDLGIKDLVITSDGIKYSNEKVLMKFEKRLKRLQKELSRREKGSKNYLKTKEKIARIHAKIKNYRKHYLNSIANEIVDEHDIIVTEDLKVKDMFKDKKKAFNKSLSDAAFSTLRSLIEWKCKIKGKIYYKINTYYPSSQICSYCGYKNSKLNDLSIREYDCPKCGIHNDRDINASLNILFEGLKLHYNLVSLV</sequence>
<evidence type="ECO:0000256" key="5">
    <source>
        <dbReference type="ARBA" id="ARBA00023125"/>
    </source>
</evidence>
<dbReference type="AlphaFoldDB" id="A0A9D1DTA2"/>
<dbReference type="InterPro" id="IPR010095">
    <property type="entry name" value="Cas12f1-like_TNB"/>
</dbReference>
<dbReference type="Pfam" id="PF12323">
    <property type="entry name" value="HTH_OrfB_IS605"/>
    <property type="match status" value="1"/>
</dbReference>
<reference evidence="10" key="1">
    <citation type="submission" date="2020-10" db="EMBL/GenBank/DDBJ databases">
        <authorList>
            <person name="Gilroy R."/>
        </authorList>
    </citation>
    <scope>NUCLEOTIDE SEQUENCE</scope>
    <source>
        <strain evidence="10">CHK184-20233</strain>
    </source>
</reference>
<dbReference type="Pfam" id="PF07282">
    <property type="entry name" value="Cas12f1-like_TNB"/>
    <property type="match status" value="1"/>
</dbReference>
<keyword evidence="3" id="KW-0479">Metal-binding</keyword>
<evidence type="ECO:0000256" key="1">
    <source>
        <dbReference type="ARBA" id="ARBA00008761"/>
    </source>
</evidence>
<evidence type="ECO:0000313" key="10">
    <source>
        <dbReference type="EMBL" id="HIR58709.1"/>
    </source>
</evidence>
<accession>A0A9D1DTA2</accession>
<dbReference type="NCBIfam" id="TIGR01766">
    <property type="entry name" value="IS200/IS605 family accessory protein TnpB-like domain"/>
    <property type="match status" value="1"/>
</dbReference>
<evidence type="ECO:0000313" key="11">
    <source>
        <dbReference type="Proteomes" id="UP000824232"/>
    </source>
</evidence>
<dbReference type="Pfam" id="PF01385">
    <property type="entry name" value="OrfB_IS605"/>
    <property type="match status" value="1"/>
</dbReference>